<dbReference type="Proteomes" id="UP000749471">
    <property type="component" value="Unassembled WGS sequence"/>
</dbReference>
<feature type="transmembrane region" description="Helical" evidence="1">
    <location>
        <begin position="43"/>
        <end position="64"/>
    </location>
</feature>
<evidence type="ECO:0000313" key="2">
    <source>
        <dbReference type="EMBL" id="MBU5438812.1"/>
    </source>
</evidence>
<feature type="transmembrane region" description="Helical" evidence="1">
    <location>
        <begin position="12"/>
        <end position="31"/>
    </location>
</feature>
<dbReference type="RefSeq" id="WP_216520207.1">
    <property type="nucleotide sequence ID" value="NZ_JAHLPM010000010.1"/>
</dbReference>
<proteinExistence type="predicted"/>
<evidence type="ECO:0000256" key="1">
    <source>
        <dbReference type="SAM" id="Phobius"/>
    </source>
</evidence>
<sequence length="99" mass="11290">MSLISNFNNKEVIFLIYLIIINLASFLVFGLDKKKAQVGHWRISERALLILGFLGGSIGILIGMVVFKHKLSKEKFYIGIPLIYILNKILGVFILNRIR</sequence>
<dbReference type="PIRSF" id="PIRSF002599">
    <property type="entry name" value="Cold_shock_A"/>
    <property type="match status" value="1"/>
</dbReference>
<feature type="transmembrane region" description="Helical" evidence="1">
    <location>
        <begin position="76"/>
        <end position="95"/>
    </location>
</feature>
<dbReference type="EMBL" id="JAHLPM010000010">
    <property type="protein sequence ID" value="MBU5438812.1"/>
    <property type="molecule type" value="Genomic_DNA"/>
</dbReference>
<keyword evidence="1" id="KW-1133">Transmembrane helix</keyword>
<dbReference type="InterPro" id="IPR012156">
    <property type="entry name" value="Cold_shock_CspA"/>
</dbReference>
<keyword evidence="1" id="KW-0812">Transmembrane</keyword>
<protein>
    <submittedName>
        <fullName evidence="2">DUF1294 domain-containing protein</fullName>
    </submittedName>
</protein>
<dbReference type="InterPro" id="IPR010718">
    <property type="entry name" value="DUF1294"/>
</dbReference>
<dbReference type="Pfam" id="PF06961">
    <property type="entry name" value="DUF1294"/>
    <property type="match status" value="1"/>
</dbReference>
<keyword evidence="1" id="KW-0472">Membrane</keyword>
<reference evidence="2 3" key="1">
    <citation type="submission" date="2021-06" db="EMBL/GenBank/DDBJ databases">
        <authorList>
            <person name="Sun Q."/>
            <person name="Li D."/>
        </authorList>
    </citation>
    <scope>NUCLEOTIDE SEQUENCE [LARGE SCALE GENOMIC DNA]</scope>
    <source>
        <strain evidence="2 3">MSJ-40</strain>
    </source>
</reference>
<comment type="caution">
    <text evidence="2">The sequence shown here is derived from an EMBL/GenBank/DDBJ whole genome shotgun (WGS) entry which is preliminary data.</text>
</comment>
<evidence type="ECO:0000313" key="3">
    <source>
        <dbReference type="Proteomes" id="UP000749471"/>
    </source>
</evidence>
<organism evidence="2 3">
    <name type="scientific">Tissierella simiarum</name>
    <dbReference type="NCBI Taxonomy" id="2841534"/>
    <lineage>
        <taxon>Bacteria</taxon>
        <taxon>Bacillati</taxon>
        <taxon>Bacillota</taxon>
        <taxon>Tissierellia</taxon>
        <taxon>Tissierellales</taxon>
        <taxon>Tissierellaceae</taxon>
        <taxon>Tissierella</taxon>
    </lineage>
</organism>
<gene>
    <name evidence="2" type="ORF">KQI42_12360</name>
</gene>
<name>A0ABS6E7C2_9FIRM</name>
<keyword evidence="3" id="KW-1185">Reference proteome</keyword>
<accession>A0ABS6E7C2</accession>